<dbReference type="InterPro" id="IPR036457">
    <property type="entry name" value="PPM-type-like_dom_sf"/>
</dbReference>
<dbReference type="SUPFAM" id="SSF81606">
    <property type="entry name" value="PP2C-like"/>
    <property type="match status" value="1"/>
</dbReference>
<dbReference type="Pfam" id="PF00481">
    <property type="entry name" value="PP2C"/>
    <property type="match status" value="1"/>
</dbReference>
<dbReference type="GO" id="GO:0004722">
    <property type="term" value="F:protein serine/threonine phosphatase activity"/>
    <property type="evidence" value="ECO:0007669"/>
    <property type="project" value="InterPro"/>
</dbReference>
<comment type="caution">
    <text evidence="2">The sequence shown here is derived from an EMBL/GenBank/DDBJ whole genome shotgun (WGS) entry which is preliminary data.</text>
</comment>
<dbReference type="SMART" id="SM00332">
    <property type="entry name" value="PP2Cc"/>
    <property type="match status" value="1"/>
</dbReference>
<dbReference type="Gene3D" id="3.60.40.10">
    <property type="entry name" value="PPM-type phosphatase domain"/>
    <property type="match status" value="1"/>
</dbReference>
<dbReference type="InterPro" id="IPR015655">
    <property type="entry name" value="PP2C"/>
</dbReference>
<reference evidence="2" key="1">
    <citation type="submission" date="2023-06" db="EMBL/GenBank/DDBJ databases">
        <authorList>
            <person name="Kurt Z."/>
        </authorList>
    </citation>
    <scope>NUCLEOTIDE SEQUENCE</scope>
</reference>
<dbReference type="Proteomes" id="UP001642409">
    <property type="component" value="Unassembled WGS sequence"/>
</dbReference>
<dbReference type="InterPro" id="IPR001932">
    <property type="entry name" value="PPM-type_phosphatase-like_dom"/>
</dbReference>
<dbReference type="EMBL" id="CATOUU010001095">
    <property type="protein sequence ID" value="CAI9971688.1"/>
    <property type="molecule type" value="Genomic_DNA"/>
</dbReference>
<sequence length="403" mass="44165">MTQFQIPVQIAPVIYTEEQMKLIEPQLDELISQCNELIERASKTVEAASDCCLQAAGAEKLLTQPLKLQNRVHEASFAVKQLKRKAGLLPPHPQFKFKSGHCTILGKRPTNEDAHVMENFEHEGRNYTLTAVFDGHAGDAAAKYCAQHFKKQLISQDSFNAQPIKAMKQAFVEMDADFCAISQMSGCTATAMLFEHGAENTLLTANAGDARIIFRANDQLQAATIDHKPSSPGEKARVEAAGSFVTTIFGVARVAGQLLVAVSRAIGDYDYKQFGVTAEPETYSYTDLDDLKYVVCACDGLYDVLSNEEIDYAVMSALNAAGAPNGRQQIIGDAMKLYINGKTREGDELLMKNANSCFVNFMACVEPKMEFSFEQRIATALTRIAYLLGSMDNITAIVLVASE</sequence>
<evidence type="ECO:0000259" key="1">
    <source>
        <dbReference type="PROSITE" id="PS51746"/>
    </source>
</evidence>
<dbReference type="PANTHER" id="PTHR47992">
    <property type="entry name" value="PROTEIN PHOSPHATASE"/>
    <property type="match status" value="1"/>
</dbReference>
<protein>
    <submittedName>
        <fullName evidence="2">Protein phosphatase 2C</fullName>
    </submittedName>
    <submittedName>
        <fullName evidence="3">Protein_phosphatase 2C</fullName>
    </submittedName>
</protein>
<dbReference type="CDD" id="cd00143">
    <property type="entry name" value="PP2Cc"/>
    <property type="match status" value="1"/>
</dbReference>
<dbReference type="EMBL" id="CAXDID020000136">
    <property type="protein sequence ID" value="CAL6037254.1"/>
    <property type="molecule type" value="Genomic_DNA"/>
</dbReference>
<keyword evidence="4" id="KW-1185">Reference proteome</keyword>
<feature type="domain" description="PPM-type phosphatase" evidence="1">
    <location>
        <begin position="98"/>
        <end position="401"/>
    </location>
</feature>
<gene>
    <name evidence="3" type="ORF">HINF_LOCUS36800</name>
    <name evidence="2" type="ORF">HINF_LOCUS59333</name>
</gene>
<accession>A0AA86REG6</accession>
<dbReference type="AlphaFoldDB" id="A0AA86REG6"/>
<name>A0AA86REG6_9EUKA</name>
<proteinExistence type="predicted"/>
<evidence type="ECO:0000313" key="2">
    <source>
        <dbReference type="EMBL" id="CAI9971688.1"/>
    </source>
</evidence>
<dbReference type="PROSITE" id="PS51746">
    <property type="entry name" value="PPM_2"/>
    <property type="match status" value="1"/>
</dbReference>
<reference evidence="3 4" key="2">
    <citation type="submission" date="2024-07" db="EMBL/GenBank/DDBJ databases">
        <authorList>
            <person name="Akdeniz Z."/>
        </authorList>
    </citation>
    <scope>NUCLEOTIDE SEQUENCE [LARGE SCALE GENOMIC DNA]</scope>
</reference>
<organism evidence="2">
    <name type="scientific">Hexamita inflata</name>
    <dbReference type="NCBI Taxonomy" id="28002"/>
    <lineage>
        <taxon>Eukaryota</taxon>
        <taxon>Metamonada</taxon>
        <taxon>Diplomonadida</taxon>
        <taxon>Hexamitidae</taxon>
        <taxon>Hexamitinae</taxon>
        <taxon>Hexamita</taxon>
    </lineage>
</organism>
<evidence type="ECO:0000313" key="3">
    <source>
        <dbReference type="EMBL" id="CAL6037254.1"/>
    </source>
</evidence>
<evidence type="ECO:0000313" key="4">
    <source>
        <dbReference type="Proteomes" id="UP001642409"/>
    </source>
</evidence>